<gene>
    <name evidence="1" type="ORF">SAMN05216464_105269</name>
</gene>
<reference evidence="1 2" key="1">
    <citation type="submission" date="2016-10" db="EMBL/GenBank/DDBJ databases">
        <authorList>
            <person name="de Groot N.N."/>
        </authorList>
    </citation>
    <scope>NUCLEOTIDE SEQUENCE [LARGE SCALE GENOMIC DNA]</scope>
    <source>
        <strain evidence="1 2">47C3B</strain>
    </source>
</reference>
<evidence type="ECO:0000313" key="2">
    <source>
        <dbReference type="Proteomes" id="UP000199072"/>
    </source>
</evidence>
<evidence type="ECO:0000313" key="1">
    <source>
        <dbReference type="EMBL" id="SDE33779.1"/>
    </source>
</evidence>
<dbReference type="RefSeq" id="WP_162842631.1">
    <property type="nucleotide sequence ID" value="NZ_FNAI01000005.1"/>
</dbReference>
<name>A0A1G7C3A4_9SPHI</name>
<proteinExistence type="predicted"/>
<organism evidence="1 2">
    <name type="scientific">Mucilaginibacter pineti</name>
    <dbReference type="NCBI Taxonomy" id="1391627"/>
    <lineage>
        <taxon>Bacteria</taxon>
        <taxon>Pseudomonadati</taxon>
        <taxon>Bacteroidota</taxon>
        <taxon>Sphingobacteriia</taxon>
        <taxon>Sphingobacteriales</taxon>
        <taxon>Sphingobacteriaceae</taxon>
        <taxon>Mucilaginibacter</taxon>
    </lineage>
</organism>
<keyword evidence="2" id="KW-1185">Reference proteome</keyword>
<protein>
    <submittedName>
        <fullName evidence="1">Uncharacterized protein</fullName>
    </submittedName>
</protein>
<dbReference type="AlphaFoldDB" id="A0A1G7C3A4"/>
<dbReference type="EMBL" id="FNAI01000005">
    <property type="protein sequence ID" value="SDE33779.1"/>
    <property type="molecule type" value="Genomic_DNA"/>
</dbReference>
<accession>A0A1G7C3A4</accession>
<dbReference type="Proteomes" id="UP000199072">
    <property type="component" value="Unassembled WGS sequence"/>
</dbReference>
<sequence length="49" mass="5475">MKNSNDSILLTLALIAIDMELKAILEEDLHQFRAKQAGQQIQQPVQQAA</sequence>